<dbReference type="AlphaFoldDB" id="A0AAD5QS07"/>
<protein>
    <submittedName>
        <fullName evidence="1">Uncharacterized protein</fullName>
    </submittedName>
</protein>
<sequence length="238" mass="26725">MPFGDPPMGQFRAAIPSYHYGSNYAISKDEVVKLSLQMLRSIVLSACISSCFAVTCYDCNSSGANHGKCTKEKNCSGLACVLYDSGDDRKTMSAFCLLAMKEKKVSKTESCWLDPDGRGRHCICYSNYCNHLIDNPLLLRTHSLSKNPFVDYDERLQKVADSDSDKSRSEEDLHQKIEIAYLRIEGNPDEDDLVPVDFSEYDRMLEKEITSSSSRPPSLMMMTLTLATTLARFISYSI</sequence>
<organism evidence="1 2">
    <name type="scientific">Parelaphostrongylus tenuis</name>
    <name type="common">Meningeal worm</name>
    <dbReference type="NCBI Taxonomy" id="148309"/>
    <lineage>
        <taxon>Eukaryota</taxon>
        <taxon>Metazoa</taxon>
        <taxon>Ecdysozoa</taxon>
        <taxon>Nematoda</taxon>
        <taxon>Chromadorea</taxon>
        <taxon>Rhabditida</taxon>
        <taxon>Rhabditina</taxon>
        <taxon>Rhabditomorpha</taxon>
        <taxon>Strongyloidea</taxon>
        <taxon>Metastrongylidae</taxon>
        <taxon>Parelaphostrongylus</taxon>
    </lineage>
</organism>
<gene>
    <name evidence="1" type="ORF">KIN20_022101</name>
</gene>
<evidence type="ECO:0000313" key="1">
    <source>
        <dbReference type="EMBL" id="KAJ1362518.1"/>
    </source>
</evidence>
<dbReference type="EMBL" id="JAHQIW010004466">
    <property type="protein sequence ID" value="KAJ1362518.1"/>
    <property type="molecule type" value="Genomic_DNA"/>
</dbReference>
<dbReference type="Proteomes" id="UP001196413">
    <property type="component" value="Unassembled WGS sequence"/>
</dbReference>
<comment type="caution">
    <text evidence="1">The sequence shown here is derived from an EMBL/GenBank/DDBJ whole genome shotgun (WGS) entry which is preliminary data.</text>
</comment>
<accession>A0AAD5QS07</accession>
<name>A0AAD5QS07_PARTN</name>
<keyword evidence="2" id="KW-1185">Reference proteome</keyword>
<proteinExistence type="predicted"/>
<evidence type="ECO:0000313" key="2">
    <source>
        <dbReference type="Proteomes" id="UP001196413"/>
    </source>
</evidence>
<reference evidence="1" key="1">
    <citation type="submission" date="2021-06" db="EMBL/GenBank/DDBJ databases">
        <title>Parelaphostrongylus tenuis whole genome reference sequence.</title>
        <authorList>
            <person name="Garwood T.J."/>
            <person name="Larsen P.A."/>
            <person name="Fountain-Jones N.M."/>
            <person name="Garbe J.R."/>
            <person name="Macchietto M.G."/>
            <person name="Kania S.A."/>
            <person name="Gerhold R.W."/>
            <person name="Richards J.E."/>
            <person name="Wolf T.M."/>
        </authorList>
    </citation>
    <scope>NUCLEOTIDE SEQUENCE</scope>
    <source>
        <strain evidence="1">MNPRO001-30</strain>
        <tissue evidence="1">Meninges</tissue>
    </source>
</reference>